<organism evidence="1 2">
    <name type="scientific">Mycobacterium haemophilum</name>
    <dbReference type="NCBI Taxonomy" id="29311"/>
    <lineage>
        <taxon>Bacteria</taxon>
        <taxon>Bacillati</taxon>
        <taxon>Actinomycetota</taxon>
        <taxon>Actinomycetes</taxon>
        <taxon>Mycobacteriales</taxon>
        <taxon>Mycobacteriaceae</taxon>
        <taxon>Mycobacterium</taxon>
    </lineage>
</organism>
<evidence type="ECO:0008006" key="3">
    <source>
        <dbReference type="Google" id="ProtNLM"/>
    </source>
</evidence>
<protein>
    <recommendedName>
        <fullName evidence="3">Epoxide hydrolase N-terminal domain-containing protein</fullName>
    </recommendedName>
</protein>
<gene>
    <name evidence="1" type="ORF">ABH38_12380</name>
</gene>
<dbReference type="AlphaFoldDB" id="A0A0I9UKJ9"/>
<accession>A0A0I9UKJ9</accession>
<proteinExistence type="predicted"/>
<dbReference type="EMBL" id="LDPR01000009">
    <property type="protein sequence ID" value="KLO36356.1"/>
    <property type="molecule type" value="Genomic_DNA"/>
</dbReference>
<reference evidence="1 2" key="1">
    <citation type="submission" date="2015-05" db="EMBL/GenBank/DDBJ databases">
        <title>Genome sequence of Mycobacterium haemophilum.</title>
        <authorList>
            <person name="Greninger A.L."/>
            <person name="Cunningham G."/>
            <person name="Miller S."/>
        </authorList>
    </citation>
    <scope>NUCLEOTIDE SEQUENCE [LARGE SCALE GENOMIC DNA]</scope>
    <source>
        <strain evidence="2">UC1</strain>
    </source>
</reference>
<evidence type="ECO:0000313" key="2">
    <source>
        <dbReference type="Proteomes" id="UP000036334"/>
    </source>
</evidence>
<dbReference type="SUPFAM" id="SSF53474">
    <property type="entry name" value="alpha/beta-Hydrolases"/>
    <property type="match status" value="1"/>
</dbReference>
<keyword evidence="2" id="KW-1185">Reference proteome</keyword>
<comment type="caution">
    <text evidence="1">The sequence shown here is derived from an EMBL/GenBank/DDBJ whole genome shotgun (WGS) entry which is preliminary data.</text>
</comment>
<name>A0A0I9UKJ9_9MYCO</name>
<dbReference type="STRING" id="1202450.B586_09965"/>
<dbReference type="PATRIC" id="fig|29311.18.peg.4062"/>
<evidence type="ECO:0000313" key="1">
    <source>
        <dbReference type="EMBL" id="KLO36356.1"/>
    </source>
</evidence>
<dbReference type="InterPro" id="IPR029058">
    <property type="entry name" value="AB_hydrolase_fold"/>
</dbReference>
<sequence length="75" mass="8615">MEFHKVIEPLTDPTVHGGRAEGACHYRITHWTTTPRGGHFAAFEQPELFVENIRAFFATHRYVNPARRRAGRLPS</sequence>
<dbReference type="Gene3D" id="3.40.50.1820">
    <property type="entry name" value="alpha/beta hydrolase"/>
    <property type="match status" value="1"/>
</dbReference>
<dbReference type="Proteomes" id="UP000036334">
    <property type="component" value="Unassembled WGS sequence"/>
</dbReference>